<protein>
    <submittedName>
        <fullName evidence="2">Uncharacterized protein</fullName>
    </submittedName>
</protein>
<dbReference type="Proteomes" id="UP000015354">
    <property type="component" value="Unassembled WGS sequence"/>
</dbReference>
<proteinExistence type="predicted"/>
<keyword evidence="1" id="KW-0472">Membrane</keyword>
<feature type="transmembrane region" description="Helical" evidence="1">
    <location>
        <begin position="35"/>
        <end position="62"/>
    </location>
</feature>
<comment type="caution">
    <text evidence="2">The sequence shown here is derived from an EMBL/GenBank/DDBJ whole genome shotgun (WGS) entry which is preliminary data.</text>
</comment>
<name>S9UGR3_9TRYP</name>
<feature type="transmembrane region" description="Helical" evidence="1">
    <location>
        <begin position="82"/>
        <end position="106"/>
    </location>
</feature>
<keyword evidence="1" id="KW-0812">Transmembrane</keyword>
<dbReference type="EMBL" id="ATMH01005388">
    <property type="protein sequence ID" value="EPY27949.1"/>
    <property type="molecule type" value="Genomic_DNA"/>
</dbReference>
<dbReference type="AlphaFoldDB" id="S9UGR3"/>
<organism evidence="2 3">
    <name type="scientific">Strigomonas culicis</name>
    <dbReference type="NCBI Taxonomy" id="28005"/>
    <lineage>
        <taxon>Eukaryota</taxon>
        <taxon>Discoba</taxon>
        <taxon>Euglenozoa</taxon>
        <taxon>Kinetoplastea</taxon>
        <taxon>Metakinetoplastina</taxon>
        <taxon>Trypanosomatida</taxon>
        <taxon>Trypanosomatidae</taxon>
        <taxon>Strigomonadinae</taxon>
        <taxon>Strigomonas</taxon>
    </lineage>
</organism>
<evidence type="ECO:0000256" key="1">
    <source>
        <dbReference type="SAM" id="Phobius"/>
    </source>
</evidence>
<sequence length="114" mass="13273">MVLAAAFVLLYLLWPFMLVDVVVRMFMINLWGRVLLYYFYGFTSLRAYLAVVKQVGLVLLSGDHHTALMRLLEGYLDLNVDHLGFFNFMVLMAVFSSIIFILIVVIRVRLMFFP</sequence>
<feature type="transmembrane region" description="Helical" evidence="1">
    <location>
        <begin position="6"/>
        <end position="23"/>
    </location>
</feature>
<accession>S9UGR3</accession>
<evidence type="ECO:0000313" key="2">
    <source>
        <dbReference type="EMBL" id="EPY27949.1"/>
    </source>
</evidence>
<evidence type="ECO:0000313" key="3">
    <source>
        <dbReference type="Proteomes" id="UP000015354"/>
    </source>
</evidence>
<gene>
    <name evidence="2" type="ORF">STCU_05388</name>
</gene>
<reference evidence="2 3" key="1">
    <citation type="journal article" date="2013" name="PLoS ONE">
        <title>Predicting the Proteins of Angomonas deanei, Strigomonas culicis and Their Respective Endosymbionts Reveals New Aspects of the Trypanosomatidae Family.</title>
        <authorList>
            <person name="Motta M.C."/>
            <person name="Martins A.C."/>
            <person name="de Souza S.S."/>
            <person name="Catta-Preta C.M."/>
            <person name="Silva R."/>
            <person name="Klein C.C."/>
            <person name="de Almeida L.G."/>
            <person name="de Lima Cunha O."/>
            <person name="Ciapina L.P."/>
            <person name="Brocchi M."/>
            <person name="Colabardini A.C."/>
            <person name="de Araujo Lima B."/>
            <person name="Machado C.R."/>
            <person name="de Almeida Soares C.M."/>
            <person name="Probst C.M."/>
            <person name="de Menezes C.B."/>
            <person name="Thompson C.E."/>
            <person name="Bartholomeu D.C."/>
            <person name="Gradia D.F."/>
            <person name="Pavoni D.P."/>
            <person name="Grisard E.C."/>
            <person name="Fantinatti-Garboggini F."/>
            <person name="Marchini F.K."/>
            <person name="Rodrigues-Luiz G.F."/>
            <person name="Wagner G."/>
            <person name="Goldman G.H."/>
            <person name="Fietto J.L."/>
            <person name="Elias M.C."/>
            <person name="Goldman M.H."/>
            <person name="Sagot M.F."/>
            <person name="Pereira M."/>
            <person name="Stoco P.H."/>
            <person name="de Mendonca-Neto R.P."/>
            <person name="Teixeira S.M."/>
            <person name="Maciel T.E."/>
            <person name="de Oliveira Mendes T.A."/>
            <person name="Urmenyi T.P."/>
            <person name="de Souza W."/>
            <person name="Schenkman S."/>
            <person name="de Vasconcelos A.T."/>
        </authorList>
    </citation>
    <scope>NUCLEOTIDE SEQUENCE [LARGE SCALE GENOMIC DNA]</scope>
</reference>
<keyword evidence="3" id="KW-1185">Reference proteome</keyword>
<keyword evidence="1" id="KW-1133">Transmembrane helix</keyword>